<dbReference type="AlphaFoldDB" id="A0A2A2PR83"/>
<dbReference type="EMBL" id="NRST01000001">
    <property type="protein sequence ID" value="PAW57721.1"/>
    <property type="molecule type" value="Genomic_DNA"/>
</dbReference>
<dbReference type="Proteomes" id="UP000217830">
    <property type="component" value="Unassembled WGS sequence"/>
</dbReference>
<dbReference type="InterPro" id="IPR053747">
    <property type="entry name" value="Fluoresc_Recovery_Reg"/>
</dbReference>
<gene>
    <name evidence="1" type="ORF">CKQ80_21260</name>
</gene>
<dbReference type="Gene3D" id="6.10.140.1840">
    <property type="match status" value="1"/>
</dbReference>
<proteinExistence type="predicted"/>
<protein>
    <submittedName>
        <fullName evidence="1">Uncharacterized protein</fullName>
    </submittedName>
</protein>
<organism evidence="1 2">
    <name type="scientific">Pseudomonas moraviensis</name>
    <dbReference type="NCBI Taxonomy" id="321662"/>
    <lineage>
        <taxon>Bacteria</taxon>
        <taxon>Pseudomonadati</taxon>
        <taxon>Pseudomonadota</taxon>
        <taxon>Gammaproteobacteria</taxon>
        <taxon>Pseudomonadales</taxon>
        <taxon>Pseudomonadaceae</taxon>
        <taxon>Pseudomonas</taxon>
    </lineage>
</organism>
<comment type="caution">
    <text evidence="1">The sequence shown here is derived from an EMBL/GenBank/DDBJ whole genome shotgun (WGS) entry which is preliminary data.</text>
</comment>
<evidence type="ECO:0000313" key="2">
    <source>
        <dbReference type="Proteomes" id="UP000217830"/>
    </source>
</evidence>
<evidence type="ECO:0000313" key="1">
    <source>
        <dbReference type="EMBL" id="PAW57721.1"/>
    </source>
</evidence>
<dbReference type="RefSeq" id="WP_095668521.1">
    <property type="nucleotide sequence ID" value="NZ_NRSS01000003.1"/>
</dbReference>
<sequence length="121" mass="14164">MAILESDWKTFKELRKLALDRFCQGVLAETQIITQNSTLSAHARYLTLYRMMRSRDKDMAAVFDGRMNRSNVVLPLMLMIAHDLLTDEELSALSEDMRERISDAVRQPYEIEWAEESKYDD</sequence>
<keyword evidence="2" id="KW-1185">Reference proteome</keyword>
<accession>A0A2A2PR83</accession>
<name>A0A2A2PR83_9PSED</name>
<reference evidence="1 2" key="1">
    <citation type="submission" date="2017-08" db="EMBL/GenBank/DDBJ databases">
        <title>Draft Genome Sequence of Pseudomonas moraviensis TYU6, isolated from Taxus cuspidata by using PacBio Single-Molecule Real-Time Technology.</title>
        <authorList>
            <person name="Baek K.-H."/>
            <person name="Mishra A.K."/>
        </authorList>
    </citation>
    <scope>NUCLEOTIDE SEQUENCE [LARGE SCALE GENOMIC DNA]</scope>
    <source>
        <strain evidence="1 2">TYU6</strain>
    </source>
</reference>